<reference evidence="2" key="1">
    <citation type="submission" date="2020-05" db="EMBL/GenBank/DDBJ databases">
        <title>Mycena genomes resolve the evolution of fungal bioluminescence.</title>
        <authorList>
            <person name="Tsai I.J."/>
        </authorList>
    </citation>
    <scope>NUCLEOTIDE SEQUENCE</scope>
    <source>
        <strain evidence="2">160909Yilan</strain>
    </source>
</reference>
<comment type="caution">
    <text evidence="2">The sequence shown here is derived from an EMBL/GenBank/DDBJ whole genome shotgun (WGS) entry which is preliminary data.</text>
</comment>
<dbReference type="Proteomes" id="UP000623467">
    <property type="component" value="Unassembled WGS sequence"/>
</dbReference>
<proteinExistence type="predicted"/>
<gene>
    <name evidence="2" type="ORF">MSAN_01069600</name>
</gene>
<feature type="region of interest" description="Disordered" evidence="1">
    <location>
        <begin position="183"/>
        <end position="212"/>
    </location>
</feature>
<feature type="region of interest" description="Disordered" evidence="1">
    <location>
        <begin position="236"/>
        <end position="259"/>
    </location>
</feature>
<keyword evidence="3" id="KW-1185">Reference proteome</keyword>
<evidence type="ECO:0000313" key="3">
    <source>
        <dbReference type="Proteomes" id="UP000623467"/>
    </source>
</evidence>
<accession>A0A8H7D9Y0</accession>
<organism evidence="2 3">
    <name type="scientific">Mycena sanguinolenta</name>
    <dbReference type="NCBI Taxonomy" id="230812"/>
    <lineage>
        <taxon>Eukaryota</taxon>
        <taxon>Fungi</taxon>
        <taxon>Dikarya</taxon>
        <taxon>Basidiomycota</taxon>
        <taxon>Agaricomycotina</taxon>
        <taxon>Agaricomycetes</taxon>
        <taxon>Agaricomycetidae</taxon>
        <taxon>Agaricales</taxon>
        <taxon>Marasmiineae</taxon>
        <taxon>Mycenaceae</taxon>
        <taxon>Mycena</taxon>
    </lineage>
</organism>
<dbReference type="EMBL" id="JACAZH010000007">
    <property type="protein sequence ID" value="KAF7364106.1"/>
    <property type="molecule type" value="Genomic_DNA"/>
</dbReference>
<evidence type="ECO:0000256" key="1">
    <source>
        <dbReference type="SAM" id="MobiDB-lite"/>
    </source>
</evidence>
<evidence type="ECO:0000313" key="2">
    <source>
        <dbReference type="EMBL" id="KAF7364106.1"/>
    </source>
</evidence>
<name>A0A8H7D9Y0_9AGAR</name>
<dbReference type="AlphaFoldDB" id="A0A8H7D9Y0"/>
<sequence length="259" mass="27844">MTTAQASRDPDVDVGVKEMPHSTSGIDVNTALQPLPAISYPHSMSPNVGFDINMPPTVPKLPQSSHSAHKSVPPTSAYPYLPESMDFPSVFAQTLDQSTSMFDNSDYSQFNLSFDSSDQNLDLDLLALFSENTNFTPDFLEAFGTNSNSGFADHILTDTLFQTPTLANTGDLESGSIGSFSVDELPRLPLPPPSSPFDSAEGSSDEPGNPIPRLLAIKDIDLELSEKNILHSKRACTMSSHAADAAAAPVSKKPRSRRT</sequence>
<protein>
    <submittedName>
        <fullName evidence="2">Uncharacterized protein</fullName>
    </submittedName>
</protein>